<evidence type="ECO:0000256" key="1">
    <source>
        <dbReference type="ARBA" id="ARBA00022679"/>
    </source>
</evidence>
<dbReference type="RefSeq" id="WP_084942630.1">
    <property type="nucleotide sequence ID" value="NZ_NCUJ01000012.1"/>
</dbReference>
<dbReference type="AlphaFoldDB" id="A0A1X1H087"/>
<dbReference type="Gene3D" id="3.30.200.20">
    <property type="entry name" value="Phosphorylase Kinase, domain 1"/>
    <property type="match status" value="1"/>
</dbReference>
<evidence type="ECO:0000256" key="4">
    <source>
        <dbReference type="ARBA" id="ARBA00022840"/>
    </source>
</evidence>
<dbReference type="PROSITE" id="PS50011">
    <property type="entry name" value="PROTEIN_KINASE_DOM"/>
    <property type="match status" value="1"/>
</dbReference>
<dbReference type="InterPro" id="IPR011009">
    <property type="entry name" value="Kinase-like_dom_sf"/>
</dbReference>
<evidence type="ECO:0000256" key="3">
    <source>
        <dbReference type="ARBA" id="ARBA00022777"/>
    </source>
</evidence>
<dbReference type="Gene3D" id="1.10.510.10">
    <property type="entry name" value="Transferase(Phosphotransferase) domain 1"/>
    <property type="match status" value="1"/>
</dbReference>
<dbReference type="CDD" id="cd14014">
    <property type="entry name" value="STKc_PknB_like"/>
    <property type="match status" value="1"/>
</dbReference>
<evidence type="ECO:0000256" key="5">
    <source>
        <dbReference type="ARBA" id="ARBA00037982"/>
    </source>
</evidence>
<dbReference type="GO" id="GO:0004672">
    <property type="term" value="F:protein kinase activity"/>
    <property type="evidence" value="ECO:0007669"/>
    <property type="project" value="InterPro"/>
</dbReference>
<dbReference type="PANTHER" id="PTHR11042">
    <property type="entry name" value="EUKARYOTIC TRANSLATION INITIATION FACTOR 2-ALPHA KINASE EIF2-ALPHA KINASE -RELATED"/>
    <property type="match status" value="1"/>
</dbReference>
<protein>
    <recommendedName>
        <fullName evidence="6">Protein kinase domain-containing protein</fullName>
    </recommendedName>
</protein>
<evidence type="ECO:0000259" key="6">
    <source>
        <dbReference type="PROSITE" id="PS50011"/>
    </source>
</evidence>
<dbReference type="PROSITE" id="PS00108">
    <property type="entry name" value="PROTEIN_KINASE_ST"/>
    <property type="match status" value="1"/>
</dbReference>
<proteinExistence type="inferred from homology"/>
<keyword evidence="2" id="KW-0547">Nucleotide-binding</keyword>
<evidence type="ECO:0000256" key="2">
    <source>
        <dbReference type="ARBA" id="ARBA00022741"/>
    </source>
</evidence>
<dbReference type="InterPro" id="IPR050339">
    <property type="entry name" value="CC_SR_Kinase"/>
</dbReference>
<evidence type="ECO:0000313" key="8">
    <source>
        <dbReference type="Proteomes" id="UP000193768"/>
    </source>
</evidence>
<dbReference type="Pfam" id="PF00069">
    <property type="entry name" value="Pkinase"/>
    <property type="match status" value="1"/>
</dbReference>
<evidence type="ECO:0000313" key="7">
    <source>
        <dbReference type="EMBL" id="ORO52531.1"/>
    </source>
</evidence>
<keyword evidence="3" id="KW-0418">Kinase</keyword>
<comment type="similarity">
    <text evidence="5">Belongs to the protein kinase superfamily. Ser/Thr protein kinase family. GCN2 subfamily.</text>
</comment>
<accession>A0A1X1H087</accession>
<keyword evidence="1" id="KW-0808">Transferase</keyword>
<dbReference type="GO" id="GO:0005737">
    <property type="term" value="C:cytoplasm"/>
    <property type="evidence" value="ECO:0007669"/>
    <property type="project" value="TreeGrafter"/>
</dbReference>
<dbReference type="Proteomes" id="UP000193768">
    <property type="component" value="Unassembled WGS sequence"/>
</dbReference>
<name>A0A1X1H087_STROR</name>
<comment type="caution">
    <text evidence="7">The sequence shown here is derived from an EMBL/GenBank/DDBJ whole genome shotgun (WGS) entry which is preliminary data.</text>
</comment>
<dbReference type="EMBL" id="NCUJ01000012">
    <property type="protein sequence ID" value="ORO52531.1"/>
    <property type="molecule type" value="Genomic_DNA"/>
</dbReference>
<sequence>MNLTDEAIENLKKRFSIDEILESNNFSFIRILGQGGQGVVVLATDNTGIEKAVKIMQLPTSSGRANKVKIDRLKQDLDFCLNNNHPNIIRYDNYGEFPKDEEVKTKFFYAVMDYFPQTLRDVINHREDYSPLQRLDLLIQLIKAVNAAHDKRIIHRDIKPENVLINGYHLVLSDFGIAHFEDAGLTVADDLLVNRNYLSPEQKIEGDALTITFASDIYSLGLIINECFTGENPAGSDYRHIEQYYPYLFELDNLVDMMMSYRADERPTADSVRIKLKIYNHDIRNQLDEIKDSLRTEMIDEDSILQTAAEDLIFSDHALKDLNDGALQKLNPNYHCSLSYSVTEDLYSNFIQHRLLAECEKKFTCESHNYLDGAYYEPLNINHKGEHKYLYDRMKEILINIGGNKILSGKILKLFISCQDDHCEEILREVDQIITDSEDNIIDVPVLWLVKYLRSNAFTFDSNFNGDKLFEHVKLVEFRENKVGTPLELALFENQLDSFKKRDEKLLTILNTVKKQYHIEFDQISRENYSLKFDNAFNAGSFDKFKEYCISKTEPGSTFEADVHDMLSNLKENINEGVIELIVSKDWDVEVTLRKIFINLIREGETK</sequence>
<reference evidence="7 8" key="1">
    <citation type="journal article" date="2016" name="Eur. J. Clin. Microbiol. Infect. Dis.">
        <title>Whole genome sequencing as a tool for phylogenetic analysis of clinical strains of Mitis group streptococci.</title>
        <authorList>
            <person name="Rasmussen L.H."/>
            <person name="Dargis R."/>
            <person name="Hojholt K."/>
            <person name="Christensen J.J."/>
            <person name="Skovgaard O."/>
            <person name="Justesen U.S."/>
            <person name="Rosenvinge F.S."/>
            <person name="Moser C."/>
            <person name="Lukjancenko O."/>
            <person name="Rasmussen S."/>
            <person name="Nielsen X.C."/>
        </authorList>
    </citation>
    <scope>NUCLEOTIDE SEQUENCE [LARGE SCALE GENOMIC DNA]</scope>
    <source>
        <strain evidence="7 8">RH_8610_08</strain>
    </source>
</reference>
<organism evidence="7 8">
    <name type="scientific">Streptococcus oralis subsp. oralis</name>
    <dbReference type="NCBI Taxonomy" id="1891914"/>
    <lineage>
        <taxon>Bacteria</taxon>
        <taxon>Bacillati</taxon>
        <taxon>Bacillota</taxon>
        <taxon>Bacilli</taxon>
        <taxon>Lactobacillales</taxon>
        <taxon>Streptococcaceae</taxon>
        <taxon>Streptococcus</taxon>
    </lineage>
</organism>
<dbReference type="SUPFAM" id="SSF56112">
    <property type="entry name" value="Protein kinase-like (PK-like)"/>
    <property type="match status" value="1"/>
</dbReference>
<keyword evidence="4" id="KW-0067">ATP-binding</keyword>
<dbReference type="InterPro" id="IPR008271">
    <property type="entry name" value="Ser/Thr_kinase_AS"/>
</dbReference>
<dbReference type="SMART" id="SM00220">
    <property type="entry name" value="S_TKc"/>
    <property type="match status" value="1"/>
</dbReference>
<feature type="domain" description="Protein kinase" evidence="6">
    <location>
        <begin position="26"/>
        <end position="284"/>
    </location>
</feature>
<dbReference type="InterPro" id="IPR000719">
    <property type="entry name" value="Prot_kinase_dom"/>
</dbReference>
<gene>
    <name evidence="7" type="ORF">B7722_00830</name>
</gene>
<dbReference type="GO" id="GO:0005524">
    <property type="term" value="F:ATP binding"/>
    <property type="evidence" value="ECO:0007669"/>
    <property type="project" value="UniProtKB-KW"/>
</dbReference>